<evidence type="ECO:0000313" key="3">
    <source>
        <dbReference type="Proteomes" id="UP000610966"/>
    </source>
</evidence>
<reference evidence="2" key="1">
    <citation type="submission" date="2021-01" db="EMBL/GenBank/DDBJ databases">
        <title>Whole genome shotgun sequence of Sphaerimonospora thailandensis NBRC 107569.</title>
        <authorList>
            <person name="Komaki H."/>
            <person name="Tamura T."/>
        </authorList>
    </citation>
    <scope>NUCLEOTIDE SEQUENCE</scope>
    <source>
        <strain evidence="2">NBRC 107569</strain>
    </source>
</reference>
<gene>
    <name evidence="2" type="ORF">Mth01_44650</name>
</gene>
<accession>A0A8J3W115</accession>
<keyword evidence="3" id="KW-1185">Reference proteome</keyword>
<feature type="region of interest" description="Disordered" evidence="1">
    <location>
        <begin position="73"/>
        <end position="92"/>
    </location>
</feature>
<proteinExistence type="predicted"/>
<dbReference type="EMBL" id="BOOG01000047">
    <property type="protein sequence ID" value="GIH72212.1"/>
    <property type="molecule type" value="Genomic_DNA"/>
</dbReference>
<dbReference type="AlphaFoldDB" id="A0A8J3W115"/>
<evidence type="ECO:0000256" key="1">
    <source>
        <dbReference type="SAM" id="MobiDB-lite"/>
    </source>
</evidence>
<evidence type="ECO:0000313" key="2">
    <source>
        <dbReference type="EMBL" id="GIH72212.1"/>
    </source>
</evidence>
<comment type="caution">
    <text evidence="2">The sequence shown here is derived from an EMBL/GenBank/DDBJ whole genome shotgun (WGS) entry which is preliminary data.</text>
</comment>
<organism evidence="2 3">
    <name type="scientific">Sphaerimonospora thailandensis</name>
    <dbReference type="NCBI Taxonomy" id="795644"/>
    <lineage>
        <taxon>Bacteria</taxon>
        <taxon>Bacillati</taxon>
        <taxon>Actinomycetota</taxon>
        <taxon>Actinomycetes</taxon>
        <taxon>Streptosporangiales</taxon>
        <taxon>Streptosporangiaceae</taxon>
        <taxon>Sphaerimonospora</taxon>
    </lineage>
</organism>
<sequence>MSTTGQSVGQSVGRLFWAAANNEPLPVTQAESKSSCCGPRTAAPKTGAADAAAAGTGAAETGAVHVEKASCCGPKPKAGEETTPAVKSSCCG</sequence>
<name>A0A8J3W115_9ACTN</name>
<dbReference type="RefSeq" id="WP_204017879.1">
    <property type="nucleotide sequence ID" value="NZ_BOOG01000047.1"/>
</dbReference>
<protein>
    <submittedName>
        <fullName evidence="2">Uncharacterized protein</fullName>
    </submittedName>
</protein>
<dbReference type="Proteomes" id="UP000610966">
    <property type="component" value="Unassembled WGS sequence"/>
</dbReference>